<evidence type="ECO:0000313" key="1">
    <source>
        <dbReference type="EMBL" id="GLK10776.1"/>
    </source>
</evidence>
<gene>
    <name evidence="1" type="ORF">GCM10017600_41820</name>
</gene>
<dbReference type="AlphaFoldDB" id="A0A9W6I3J6"/>
<dbReference type="Gene3D" id="1.25.40.10">
    <property type="entry name" value="Tetratricopeptide repeat domain"/>
    <property type="match status" value="1"/>
</dbReference>
<dbReference type="SUPFAM" id="SSF48452">
    <property type="entry name" value="TPR-like"/>
    <property type="match status" value="1"/>
</dbReference>
<protein>
    <recommendedName>
        <fullName evidence="3">XRE family transcriptional regulator</fullName>
    </recommendedName>
</protein>
<organism evidence="1 2">
    <name type="scientific">Streptosporangium carneum</name>
    <dbReference type="NCBI Taxonomy" id="47481"/>
    <lineage>
        <taxon>Bacteria</taxon>
        <taxon>Bacillati</taxon>
        <taxon>Actinomycetota</taxon>
        <taxon>Actinomycetes</taxon>
        <taxon>Streptosporangiales</taxon>
        <taxon>Streptosporangiaceae</taxon>
        <taxon>Streptosporangium</taxon>
    </lineage>
</organism>
<reference evidence="1" key="1">
    <citation type="journal article" date="2014" name="Int. J. Syst. Evol. Microbiol.">
        <title>Complete genome sequence of Corynebacterium casei LMG S-19264T (=DSM 44701T), isolated from a smear-ripened cheese.</title>
        <authorList>
            <consortium name="US DOE Joint Genome Institute (JGI-PGF)"/>
            <person name="Walter F."/>
            <person name="Albersmeier A."/>
            <person name="Kalinowski J."/>
            <person name="Ruckert C."/>
        </authorList>
    </citation>
    <scope>NUCLEOTIDE SEQUENCE</scope>
    <source>
        <strain evidence="1">VKM Ac-2007</strain>
    </source>
</reference>
<accession>A0A9W6I3J6</accession>
<dbReference type="EMBL" id="BSEV01000009">
    <property type="protein sequence ID" value="GLK10776.1"/>
    <property type="molecule type" value="Genomic_DNA"/>
</dbReference>
<keyword evidence="2" id="KW-1185">Reference proteome</keyword>
<proteinExistence type="predicted"/>
<evidence type="ECO:0008006" key="3">
    <source>
        <dbReference type="Google" id="ProtNLM"/>
    </source>
</evidence>
<dbReference type="Proteomes" id="UP001143474">
    <property type="component" value="Unassembled WGS sequence"/>
</dbReference>
<name>A0A9W6I3J6_9ACTN</name>
<dbReference type="InterPro" id="IPR011990">
    <property type="entry name" value="TPR-like_helical_dom_sf"/>
</dbReference>
<reference evidence="1" key="2">
    <citation type="submission" date="2023-01" db="EMBL/GenBank/DDBJ databases">
        <authorList>
            <person name="Sun Q."/>
            <person name="Evtushenko L."/>
        </authorList>
    </citation>
    <scope>NUCLEOTIDE SEQUENCE</scope>
    <source>
        <strain evidence="1">VKM Ac-2007</strain>
    </source>
</reference>
<dbReference type="RefSeq" id="WP_271219188.1">
    <property type="nucleotide sequence ID" value="NZ_BAAAVD010000039.1"/>
</dbReference>
<evidence type="ECO:0000313" key="2">
    <source>
        <dbReference type="Proteomes" id="UP001143474"/>
    </source>
</evidence>
<sequence length="527" mass="58407">MSGEGYRILLDCRRRARALRARSFTFDQIADVLSLDHAVSPLRLYRYAHGRTASDVVTVFNDLDPAGAASLREARLYDYEAWPDGGRRPSARTIATFARIYQTAACRLLPEEAYASYDVRDRDLLDRADHRHLDPCQSSHRHGHVRQASARDTMRAETGSGGIAARGPAHYAELLRALSAEEADVRRRELLFELALVLGGTPALGLLRHLTPLERERLVATAGQRAPVDSDAIGLLEKLMNRLWGMDERLGPAQVLPVAEAKRALVGDLLKQASLTPDLRDRLLRLYWNLSLMTGWSHFDLTDYAGASRRYNEGLAAAHELGAPALIAHLHGLLAYMALHQRRPSVALDHAFAAEGWAKESGHPLQQAAASIQLARALSRVKRDEGALRLIDRAAHLAGRGRSGPVFQHLGWLTPDCVPSYGIFCLLELNRPDQVLAEVRQRLATMDSNFVRERGLLQAECATALVQKREIVAAAEMIGEAAQVTATHSSARLVQSVRQARARLDPWADNRHVRDLDERLRTLSVTG</sequence>
<comment type="caution">
    <text evidence="1">The sequence shown here is derived from an EMBL/GenBank/DDBJ whole genome shotgun (WGS) entry which is preliminary data.</text>
</comment>